<evidence type="ECO:0000313" key="2">
    <source>
        <dbReference type="EMBL" id="ACG41812.1"/>
    </source>
</evidence>
<dbReference type="ExpressionAtlas" id="B6TXH9">
    <property type="expression patterns" value="baseline and differential"/>
</dbReference>
<protein>
    <recommendedName>
        <fullName evidence="3">Pollen Ole e 1 allergen and extensin family protein</fullName>
    </recommendedName>
</protein>
<dbReference type="AlphaFoldDB" id="B6TXH9"/>
<sequence length="131" mass="13466">MQITRRTFPMLAPPRLPLVGALLLLLAVALGAVPCESAALRLRGSVACLDCDEEHDLSGVVVAVKCAGDDDGGAGLHAAQTDGRGNFDVAVPAAASASGARRPGPGAWLRLLPRLLCSGLPPRLLHEVRCG</sequence>
<keyword evidence="1" id="KW-0732">Signal</keyword>
<name>B6TXH9_MAIZE</name>
<dbReference type="EMBL" id="EU969694">
    <property type="protein sequence ID" value="ACG41812.1"/>
    <property type="molecule type" value="mRNA"/>
</dbReference>
<feature type="signal peptide" evidence="1">
    <location>
        <begin position="1"/>
        <end position="31"/>
    </location>
</feature>
<evidence type="ECO:0008006" key="3">
    <source>
        <dbReference type="Google" id="ProtNLM"/>
    </source>
</evidence>
<accession>B6TXH9</accession>
<proteinExistence type="evidence at transcript level"/>
<reference evidence="2" key="1">
    <citation type="journal article" date="2009" name="Plant Mol. Biol.">
        <title>Insights into corn genes derived from large-scale cDNA sequencing.</title>
        <authorList>
            <person name="Alexandrov N.N."/>
            <person name="Brover V.V."/>
            <person name="Freidin S."/>
            <person name="Troukhan M.E."/>
            <person name="Tatarinova T.V."/>
            <person name="Zhang H."/>
            <person name="Swaller T.J."/>
            <person name="Lu Y.P."/>
            <person name="Bouck J."/>
            <person name="Flavell R.B."/>
            <person name="Feldmann K.A."/>
        </authorList>
    </citation>
    <scope>NUCLEOTIDE SEQUENCE</scope>
</reference>
<organism evidence="2">
    <name type="scientific">Zea mays</name>
    <name type="common">Maize</name>
    <dbReference type="NCBI Taxonomy" id="4577"/>
    <lineage>
        <taxon>Eukaryota</taxon>
        <taxon>Viridiplantae</taxon>
        <taxon>Streptophyta</taxon>
        <taxon>Embryophyta</taxon>
        <taxon>Tracheophyta</taxon>
        <taxon>Spermatophyta</taxon>
        <taxon>Magnoliopsida</taxon>
        <taxon>Liliopsida</taxon>
        <taxon>Poales</taxon>
        <taxon>Poaceae</taxon>
        <taxon>PACMAD clade</taxon>
        <taxon>Panicoideae</taxon>
        <taxon>Andropogonodae</taxon>
        <taxon>Andropogoneae</taxon>
        <taxon>Tripsacinae</taxon>
        <taxon>Zea</taxon>
    </lineage>
</organism>
<feature type="chain" id="PRO_5002850505" description="Pollen Ole e 1 allergen and extensin family protein" evidence="1">
    <location>
        <begin position="32"/>
        <end position="131"/>
    </location>
</feature>
<evidence type="ECO:0000256" key="1">
    <source>
        <dbReference type="SAM" id="SignalP"/>
    </source>
</evidence>